<feature type="region of interest" description="Disordered" evidence="1">
    <location>
        <begin position="36"/>
        <end position="63"/>
    </location>
</feature>
<reference evidence="2" key="1">
    <citation type="submission" date="2020-07" db="EMBL/GenBank/DDBJ databases">
        <title>The High-quality genome of the commercially important snow crab, Chionoecetes opilio.</title>
        <authorList>
            <person name="Jeong J.-H."/>
            <person name="Ryu S."/>
        </authorList>
    </citation>
    <scope>NUCLEOTIDE SEQUENCE</scope>
    <source>
        <strain evidence="2">MADBK_172401_WGS</strain>
        <tissue evidence="2">Digestive gland</tissue>
    </source>
</reference>
<evidence type="ECO:0000313" key="3">
    <source>
        <dbReference type="Proteomes" id="UP000770661"/>
    </source>
</evidence>
<accession>A0A8J5D347</accession>
<evidence type="ECO:0000313" key="2">
    <source>
        <dbReference type="EMBL" id="KAG0729946.1"/>
    </source>
</evidence>
<dbReference type="EMBL" id="JACEEZ010000648">
    <property type="protein sequence ID" value="KAG0729946.1"/>
    <property type="molecule type" value="Genomic_DNA"/>
</dbReference>
<sequence>MNKPHMTGQELQAIPVAEAHPDLYKREQLGLCERARGNSFTEERPMEKIPQRKKPFCSHPGAQSTKLELEPVIKVTNLPTPEVWGDSRDERRWRPVWANPPVHSGPERNGQMWLQKRPVRRRCS</sequence>
<feature type="region of interest" description="Disordered" evidence="1">
    <location>
        <begin position="98"/>
        <end position="124"/>
    </location>
</feature>
<dbReference type="Proteomes" id="UP000770661">
    <property type="component" value="Unassembled WGS sequence"/>
</dbReference>
<proteinExistence type="predicted"/>
<organism evidence="2 3">
    <name type="scientific">Chionoecetes opilio</name>
    <name type="common">Atlantic snow crab</name>
    <name type="synonym">Cancer opilio</name>
    <dbReference type="NCBI Taxonomy" id="41210"/>
    <lineage>
        <taxon>Eukaryota</taxon>
        <taxon>Metazoa</taxon>
        <taxon>Ecdysozoa</taxon>
        <taxon>Arthropoda</taxon>
        <taxon>Crustacea</taxon>
        <taxon>Multicrustacea</taxon>
        <taxon>Malacostraca</taxon>
        <taxon>Eumalacostraca</taxon>
        <taxon>Eucarida</taxon>
        <taxon>Decapoda</taxon>
        <taxon>Pleocyemata</taxon>
        <taxon>Brachyura</taxon>
        <taxon>Eubrachyura</taxon>
        <taxon>Majoidea</taxon>
        <taxon>Majidae</taxon>
        <taxon>Chionoecetes</taxon>
    </lineage>
</organism>
<gene>
    <name evidence="2" type="ORF">GWK47_003368</name>
</gene>
<comment type="caution">
    <text evidence="2">The sequence shown here is derived from an EMBL/GenBank/DDBJ whole genome shotgun (WGS) entry which is preliminary data.</text>
</comment>
<dbReference type="AlphaFoldDB" id="A0A8J5D347"/>
<feature type="compositionally biased region" description="Basic and acidic residues" evidence="1">
    <location>
        <begin position="36"/>
        <end position="50"/>
    </location>
</feature>
<evidence type="ECO:0000256" key="1">
    <source>
        <dbReference type="SAM" id="MobiDB-lite"/>
    </source>
</evidence>
<keyword evidence="3" id="KW-1185">Reference proteome</keyword>
<name>A0A8J5D347_CHIOP</name>
<protein>
    <submittedName>
        <fullName evidence="2">Uncharacterized protein</fullName>
    </submittedName>
</protein>